<feature type="chain" id="PRO_5012883645" evidence="2">
    <location>
        <begin position="19"/>
        <end position="208"/>
    </location>
</feature>
<dbReference type="OrthoDB" id="883203at2"/>
<dbReference type="RefSeq" id="WP_072959546.1">
    <property type="nucleotide sequence ID" value="NZ_FQUT01000008.1"/>
</dbReference>
<dbReference type="AlphaFoldDB" id="A0A1M5FSW5"/>
<dbReference type="InterPro" id="IPR025419">
    <property type="entry name" value="DUF4142"/>
</dbReference>
<evidence type="ECO:0000313" key="5">
    <source>
        <dbReference type="Proteomes" id="UP000184518"/>
    </source>
</evidence>
<feature type="domain" description="DUF4142" evidence="3">
    <location>
        <begin position="68"/>
        <end position="200"/>
    </location>
</feature>
<evidence type="ECO:0000259" key="3">
    <source>
        <dbReference type="Pfam" id="PF13628"/>
    </source>
</evidence>
<proteinExistence type="predicted"/>
<organism evidence="4 5">
    <name type="scientific">Chryseobacterium arachidis</name>
    <dbReference type="NCBI Taxonomy" id="1416778"/>
    <lineage>
        <taxon>Bacteria</taxon>
        <taxon>Pseudomonadati</taxon>
        <taxon>Bacteroidota</taxon>
        <taxon>Flavobacteriia</taxon>
        <taxon>Flavobacteriales</taxon>
        <taxon>Weeksellaceae</taxon>
        <taxon>Chryseobacterium group</taxon>
        <taxon>Chryseobacterium</taxon>
    </lineage>
</organism>
<dbReference type="PROSITE" id="PS51257">
    <property type="entry name" value="PROKAR_LIPOPROTEIN"/>
    <property type="match status" value="1"/>
</dbReference>
<dbReference type="PANTHER" id="PTHR38593:SF1">
    <property type="entry name" value="BLR2558 PROTEIN"/>
    <property type="match status" value="1"/>
</dbReference>
<dbReference type="EMBL" id="FQUT01000008">
    <property type="protein sequence ID" value="SHF94509.1"/>
    <property type="molecule type" value="Genomic_DNA"/>
</dbReference>
<protein>
    <submittedName>
        <fullName evidence="4">Putative membrane protein</fullName>
    </submittedName>
</protein>
<name>A0A1M5FSW5_9FLAO</name>
<evidence type="ECO:0000256" key="2">
    <source>
        <dbReference type="SAM" id="SignalP"/>
    </source>
</evidence>
<feature type="region of interest" description="Disordered" evidence="1">
    <location>
        <begin position="21"/>
        <end position="65"/>
    </location>
</feature>
<keyword evidence="5" id="KW-1185">Reference proteome</keyword>
<dbReference type="Proteomes" id="UP000184518">
    <property type="component" value="Unassembled WGS sequence"/>
</dbReference>
<dbReference type="PANTHER" id="PTHR38593">
    <property type="entry name" value="BLR2558 PROTEIN"/>
    <property type="match status" value="1"/>
</dbReference>
<accession>A0A1M5FSW5</accession>
<dbReference type="InterPro" id="IPR012347">
    <property type="entry name" value="Ferritin-like"/>
</dbReference>
<evidence type="ECO:0000256" key="1">
    <source>
        <dbReference type="SAM" id="MobiDB-lite"/>
    </source>
</evidence>
<dbReference type="STRING" id="1416778.SAMN05443633_108123"/>
<feature type="compositionally biased region" description="Polar residues" evidence="1">
    <location>
        <begin position="22"/>
        <end position="65"/>
    </location>
</feature>
<dbReference type="Pfam" id="PF13628">
    <property type="entry name" value="DUF4142"/>
    <property type="match status" value="1"/>
</dbReference>
<reference evidence="5" key="1">
    <citation type="submission" date="2016-11" db="EMBL/GenBank/DDBJ databases">
        <authorList>
            <person name="Varghese N."/>
            <person name="Submissions S."/>
        </authorList>
    </citation>
    <scope>NUCLEOTIDE SEQUENCE [LARGE SCALE GENOMIC DNA]</scope>
    <source>
        <strain evidence="5">DSM 27619</strain>
    </source>
</reference>
<dbReference type="Gene3D" id="1.20.1260.10">
    <property type="match status" value="1"/>
</dbReference>
<sequence length="208" mass="22180">MKKTIFALLAAASIVACKKNETTVADQPSDSTASTSMSAPVDSSATTPNDSTAVSASQNTATANLSDQDKKFADAAAKGGMMEVMMGQLAATNAEKTSVKSLGQMMVKDHGKANDELKAWATTVNYTLPTALDAEKQKKYDDLKAKKGAEFDRMYTDLMVTDHKKDIAEFKKQASGGSESSLKAFASKTLPTLEHHLMESEKAKADVK</sequence>
<evidence type="ECO:0000313" key="4">
    <source>
        <dbReference type="EMBL" id="SHF94509.1"/>
    </source>
</evidence>
<keyword evidence="2" id="KW-0732">Signal</keyword>
<feature type="signal peptide" evidence="2">
    <location>
        <begin position="1"/>
        <end position="18"/>
    </location>
</feature>
<gene>
    <name evidence="4" type="ORF">SAMN05443633_108123</name>
</gene>